<comment type="caution">
    <text evidence="2">The sequence shown here is derived from an EMBL/GenBank/DDBJ whole genome shotgun (WGS) entry which is preliminary data.</text>
</comment>
<gene>
    <name evidence="2" type="ORF">OGATHE_001707</name>
</gene>
<dbReference type="EMBL" id="JAEUBD010000382">
    <property type="protein sequence ID" value="KAH3675367.1"/>
    <property type="molecule type" value="Genomic_DNA"/>
</dbReference>
<organism evidence="2 3">
    <name type="scientific">Ogataea polymorpha</name>
    <dbReference type="NCBI Taxonomy" id="460523"/>
    <lineage>
        <taxon>Eukaryota</taxon>
        <taxon>Fungi</taxon>
        <taxon>Dikarya</taxon>
        <taxon>Ascomycota</taxon>
        <taxon>Saccharomycotina</taxon>
        <taxon>Pichiomycetes</taxon>
        <taxon>Pichiales</taxon>
        <taxon>Pichiaceae</taxon>
        <taxon>Ogataea</taxon>
    </lineage>
</organism>
<dbReference type="Proteomes" id="UP000788993">
    <property type="component" value="Unassembled WGS sequence"/>
</dbReference>
<evidence type="ECO:0000256" key="1">
    <source>
        <dbReference type="SAM" id="MobiDB-lite"/>
    </source>
</evidence>
<reference evidence="2" key="2">
    <citation type="submission" date="2021-01" db="EMBL/GenBank/DDBJ databases">
        <authorList>
            <person name="Schikora-Tamarit M.A."/>
        </authorList>
    </citation>
    <scope>NUCLEOTIDE SEQUENCE</scope>
    <source>
        <strain evidence="2">NCAIM Y.01608</strain>
    </source>
</reference>
<name>A0A9P8PNW8_9ASCO</name>
<evidence type="ECO:0000313" key="2">
    <source>
        <dbReference type="EMBL" id="KAH3675367.1"/>
    </source>
</evidence>
<feature type="compositionally biased region" description="Polar residues" evidence="1">
    <location>
        <begin position="27"/>
        <end position="42"/>
    </location>
</feature>
<feature type="compositionally biased region" description="Low complexity" evidence="1">
    <location>
        <begin position="43"/>
        <end position="55"/>
    </location>
</feature>
<feature type="compositionally biased region" description="Low complexity" evidence="1">
    <location>
        <begin position="1"/>
        <end position="17"/>
    </location>
</feature>
<feature type="region of interest" description="Disordered" evidence="1">
    <location>
        <begin position="1"/>
        <end position="61"/>
    </location>
</feature>
<dbReference type="AlphaFoldDB" id="A0A9P8PNW8"/>
<reference evidence="2" key="1">
    <citation type="journal article" date="2021" name="Open Biol.">
        <title>Shared evolutionary footprints suggest mitochondrial oxidative damage underlies multiple complex I losses in fungi.</title>
        <authorList>
            <person name="Schikora-Tamarit M.A."/>
            <person name="Marcet-Houben M."/>
            <person name="Nosek J."/>
            <person name="Gabaldon T."/>
        </authorList>
    </citation>
    <scope>NUCLEOTIDE SEQUENCE</scope>
    <source>
        <strain evidence="2">NCAIM Y.01608</strain>
    </source>
</reference>
<sequence length="215" mass="22730">MRPEKSSASARAASSSSMYDGRANGANGLSSTSDAGVSTRGGSSNTTSASDSSTSRPCVLSSTSFDVNESTTTSMSLSPFSWPLYFWKTSSILFGLKYSGRASSNPPLRLVKLPETSISRMSVPRLASASSRPIHSPSGTTRFGSDVTISRTFSARFTSASILDDSDNESAFKSIFPSSGTNRNTGFKWSICSPNADSAFKSWPPTLSSSRWCGT</sequence>
<keyword evidence="3" id="KW-1185">Reference proteome</keyword>
<accession>A0A9P8PNW8</accession>
<evidence type="ECO:0000313" key="3">
    <source>
        <dbReference type="Proteomes" id="UP000788993"/>
    </source>
</evidence>
<protein>
    <submittedName>
        <fullName evidence="2">Uncharacterized protein</fullName>
    </submittedName>
</protein>
<proteinExistence type="predicted"/>